<keyword evidence="1" id="KW-0812">Transmembrane</keyword>
<protein>
    <submittedName>
        <fullName evidence="2">Uncharacterized protein</fullName>
    </submittedName>
</protein>
<dbReference type="EMBL" id="PFCQ01000005">
    <property type="protein sequence ID" value="PIR68429.1"/>
    <property type="molecule type" value="Genomic_DNA"/>
</dbReference>
<reference evidence="3" key="1">
    <citation type="submission" date="2017-09" db="EMBL/GenBank/DDBJ databases">
        <title>Depth-based differentiation of microbial function through sediment-hosted aquifers and enrichment of novel symbionts in the deep terrestrial subsurface.</title>
        <authorList>
            <person name="Probst A.J."/>
            <person name="Ladd B."/>
            <person name="Jarett J.K."/>
            <person name="Geller-Mcgrath D.E."/>
            <person name="Sieber C.M.K."/>
            <person name="Emerson J.B."/>
            <person name="Anantharaman K."/>
            <person name="Thomas B.C."/>
            <person name="Malmstrom R."/>
            <person name="Stieglmeier M."/>
            <person name="Klingl A."/>
            <person name="Woyke T."/>
            <person name="Ryan C.M."/>
            <person name="Banfield J.F."/>
        </authorList>
    </citation>
    <scope>NUCLEOTIDE SEQUENCE [LARGE SCALE GENOMIC DNA]</scope>
</reference>
<dbReference type="AlphaFoldDB" id="A0A2H0TBM9"/>
<evidence type="ECO:0000313" key="2">
    <source>
        <dbReference type="EMBL" id="PIR68429.1"/>
    </source>
</evidence>
<keyword evidence="1" id="KW-1133">Transmembrane helix</keyword>
<gene>
    <name evidence="2" type="ORF">COU49_01010</name>
</gene>
<feature type="transmembrane region" description="Helical" evidence="1">
    <location>
        <begin position="42"/>
        <end position="70"/>
    </location>
</feature>
<sequence>MHSHGHSHSHKHISSDNQEMICLPGSPFWNVFRRFGRDEMSALAVSIVATILVSFYTKSAILLALAGPVIEKIGFFFPHFYEAWKNYKTQSLPKQKPAIIYFKKALENGAVSLLEDVLVHDPVYVLLFLSLSFYSGIPVWLMTSFSFLVAVIIVAWLEVGFTELRYRYFRRQILKSGFGIDSYREARFLIQSTVDSQKVISKLQSGLGLKIVEKINYHDRYFENNLSNFSGRAPVVRLRNRTLSARVNKLTKDLTKMLSTGDMQTVQVIYTRPQEEVITKLDQFRFFPVRKDKFFWFIDEQKMPDTISKLPEDIQKLIKAGEQYKEIFFKRVILLDKTDTLYVAIDLPNDNRPYCVIELKIRKNPDLFLKAMRFVMTEFSVQHTTRSKSELQFFS</sequence>
<evidence type="ECO:0000256" key="1">
    <source>
        <dbReference type="SAM" id="Phobius"/>
    </source>
</evidence>
<proteinExistence type="predicted"/>
<name>A0A2H0TBM9_9BACT</name>
<accession>A0A2H0TBM9</accession>
<feature type="transmembrane region" description="Helical" evidence="1">
    <location>
        <begin position="137"/>
        <end position="161"/>
    </location>
</feature>
<organism evidence="2 3">
    <name type="scientific">Candidatus Nomurabacteria bacterium CG10_big_fil_rev_8_21_14_0_10_35_16</name>
    <dbReference type="NCBI Taxonomy" id="1974731"/>
    <lineage>
        <taxon>Bacteria</taxon>
        <taxon>Candidatus Nomuraibacteriota</taxon>
    </lineage>
</organism>
<keyword evidence="1" id="KW-0472">Membrane</keyword>
<evidence type="ECO:0000313" key="3">
    <source>
        <dbReference type="Proteomes" id="UP000230094"/>
    </source>
</evidence>
<dbReference type="Proteomes" id="UP000230094">
    <property type="component" value="Unassembled WGS sequence"/>
</dbReference>
<comment type="caution">
    <text evidence="2">The sequence shown here is derived from an EMBL/GenBank/DDBJ whole genome shotgun (WGS) entry which is preliminary data.</text>
</comment>